<name>A0ABQ8FJ18_9FUNG</name>
<proteinExistence type="inferred from homology"/>
<keyword evidence="6" id="KW-0539">Nucleus</keyword>
<reference evidence="9 10" key="1">
    <citation type="submission" date="2021-02" db="EMBL/GenBank/DDBJ databases">
        <title>Variation within the Batrachochytrium salamandrivorans European outbreak.</title>
        <authorList>
            <person name="Kelly M."/>
            <person name="Pasmans F."/>
            <person name="Shea T.P."/>
            <person name="Munoz J.F."/>
            <person name="Carranza S."/>
            <person name="Cuomo C.A."/>
            <person name="Martel A."/>
        </authorList>
    </citation>
    <scope>NUCLEOTIDE SEQUENCE [LARGE SCALE GENOMIC DNA]</scope>
    <source>
        <strain evidence="9 10">AMFP18/2</strain>
    </source>
</reference>
<organism evidence="9 10">
    <name type="scientific">Batrachochytrium salamandrivorans</name>
    <dbReference type="NCBI Taxonomy" id="1357716"/>
    <lineage>
        <taxon>Eukaryota</taxon>
        <taxon>Fungi</taxon>
        <taxon>Fungi incertae sedis</taxon>
        <taxon>Chytridiomycota</taxon>
        <taxon>Chytridiomycota incertae sedis</taxon>
        <taxon>Chytridiomycetes</taxon>
        <taxon>Rhizophydiales</taxon>
        <taxon>Rhizophydiales incertae sedis</taxon>
        <taxon>Batrachochytrium</taxon>
    </lineage>
</organism>
<evidence type="ECO:0000256" key="7">
    <source>
        <dbReference type="ARBA" id="ARBA00029496"/>
    </source>
</evidence>
<accession>A0ABQ8FJ18</accession>
<keyword evidence="3" id="KW-0227">DNA damage</keyword>
<feature type="region of interest" description="Disordered" evidence="8">
    <location>
        <begin position="735"/>
        <end position="763"/>
    </location>
</feature>
<evidence type="ECO:0000313" key="9">
    <source>
        <dbReference type="EMBL" id="KAH6599073.1"/>
    </source>
</evidence>
<evidence type="ECO:0000256" key="5">
    <source>
        <dbReference type="ARBA" id="ARBA00023204"/>
    </source>
</evidence>
<dbReference type="InterPro" id="IPR018574">
    <property type="entry name" value="Structure-sp_endonuc_su_Slx4"/>
</dbReference>
<evidence type="ECO:0000256" key="8">
    <source>
        <dbReference type="SAM" id="MobiDB-lite"/>
    </source>
</evidence>
<dbReference type="PANTHER" id="PTHR21541">
    <property type="entry name" value="BTB POZ DOMAIN CONTAINING 12"/>
    <property type="match status" value="1"/>
</dbReference>
<evidence type="ECO:0000256" key="6">
    <source>
        <dbReference type="ARBA" id="ARBA00023242"/>
    </source>
</evidence>
<keyword evidence="4" id="KW-0233">DNA recombination</keyword>
<dbReference type="Pfam" id="PF09494">
    <property type="entry name" value="Slx4"/>
    <property type="match status" value="1"/>
</dbReference>
<keyword evidence="10" id="KW-1185">Reference proteome</keyword>
<dbReference type="PANTHER" id="PTHR21541:SF3">
    <property type="entry name" value="STRUCTURE-SPECIFIC ENDONUCLEASE SUBUNIT SLX4"/>
    <property type="match status" value="1"/>
</dbReference>
<comment type="similarity">
    <text evidence="2">Belongs to the SLX4 family.</text>
</comment>
<keyword evidence="5" id="KW-0234">DNA repair</keyword>
<comment type="subcellular location">
    <subcellularLocation>
        <location evidence="1">Nucleus</location>
    </subcellularLocation>
</comment>
<comment type="caution">
    <text evidence="9">The sequence shown here is derived from an EMBL/GenBank/DDBJ whole genome shotgun (WGS) entry which is preliminary data.</text>
</comment>
<evidence type="ECO:0000256" key="3">
    <source>
        <dbReference type="ARBA" id="ARBA00022763"/>
    </source>
</evidence>
<evidence type="ECO:0000256" key="4">
    <source>
        <dbReference type="ARBA" id="ARBA00023172"/>
    </source>
</evidence>
<gene>
    <name evidence="9" type="ORF">BASA50_003283</name>
</gene>
<protein>
    <recommendedName>
        <fullName evidence="7">Structure-specific endonuclease subunit SLX4</fullName>
    </recommendedName>
</protein>
<evidence type="ECO:0000256" key="1">
    <source>
        <dbReference type="ARBA" id="ARBA00004123"/>
    </source>
</evidence>
<sequence>MPNHRPSSPLLDDLLFCPVCSVNLSSMSGTARERHTNKCLDEVAALDELYGIDADDALDRSCMSSSSLNQGSSKLMDLDSCMFCLQEWPSARTHPVRSRIAHTKICAKAKGISPHKILESLRSRLDLVPDTLDRSSALSFECAFSVQTPSIASGQFLSAFRAVHSNVNRLTKKQKHANRVADKQDLELQTALALSASVKTHHDKQQRLMLQYGGCTVIPSSSSAGPGHRSKRVLVMSKLLAAEEAQMKMESRARAILHASTSSSLDTSQDPCSLKTAHHSLQFQSVSRDSWLETRTHGIRSSDSDEIQIDTPPAVGAEGPGSLLWYAARGNLPVRDIPLMASYKSRVDPNLCILDATATVSDECSNSVDISQPDLLSKSTPPKASLTAFPMEGVQKTPQKKHSEPVEPLTTNAALSISEHDSLCSNEEESELSLIMKAYNADIADKRREADVEKEAIEIAFQTWANLRKKEMESKVAWATRERLVSTKDKLPIRDPPIIGFKTHISLSVDSCTNTLVCSNNESSTENELDDIHLSFSHNTREIPMGIPADGSPSFATATDPCSGVLNNDNSVVEVLEMESPVFYSSAFLEWNGGSEPEFLPLNNSVASKKDPPTTSTLPYMHQNILDDMPSSDRTSIESNPRMRLLLEPHSISVESLPNLPDSNSHMDHSVLSSPLTQSCTNQNLKRQSTHAIISEPHTTSEPTDLIEICSTDTDDEIDDSLDATNSYVFVQPIKTRQNPSSHSRTLNSPTRPLPLTMSQSVPAASGSRATFPLVIRESGSFSALSSTAINTTSGTSNRSTTSDFASATAALSNALHTVRESSMDGSSSPERDNLDVNFTSPQLKLPAVEKYHKIISNYITNDAALHQQVLLFEPLDFDLLFDNIIQQRELRFCTRKVLASFLDKHGICFKSPAMTSLTKHRKRIRPHD</sequence>
<dbReference type="Proteomes" id="UP001648503">
    <property type="component" value="Unassembled WGS sequence"/>
</dbReference>
<evidence type="ECO:0000256" key="2">
    <source>
        <dbReference type="ARBA" id="ARBA00006661"/>
    </source>
</evidence>
<dbReference type="EMBL" id="JAFCIX010000079">
    <property type="protein sequence ID" value="KAH6599073.1"/>
    <property type="molecule type" value="Genomic_DNA"/>
</dbReference>
<evidence type="ECO:0000313" key="10">
    <source>
        <dbReference type="Proteomes" id="UP001648503"/>
    </source>
</evidence>